<dbReference type="PANTHER" id="PTHR40517:SF1">
    <property type="entry name" value="METAL-DEPENDENT PHOSPHOHYDROLASE, HD SUPERFAMILY-RELATED"/>
    <property type="match status" value="1"/>
</dbReference>
<name>A0A7C4JKV8_9CREN</name>
<accession>A0A7C4JKV8</accession>
<reference evidence="3" key="1">
    <citation type="journal article" date="2020" name="mSystems">
        <title>Genome- and Community-Level Interaction Insights into Carbon Utilization and Element Cycling Functions of Hydrothermarchaeota in Hydrothermal Sediment.</title>
        <authorList>
            <person name="Zhou Z."/>
            <person name="Liu Y."/>
            <person name="Xu W."/>
            <person name="Pan J."/>
            <person name="Luo Z.H."/>
            <person name="Li M."/>
        </authorList>
    </citation>
    <scope>NUCLEOTIDE SEQUENCE [LARGE SCALE GENOMIC DNA]</scope>
    <source>
        <strain evidence="3">SpSt-637</strain>
        <strain evidence="2">SpSt-667</strain>
    </source>
</reference>
<dbReference type="EMBL" id="DTBD01000070">
    <property type="protein sequence ID" value="HGQ65140.1"/>
    <property type="molecule type" value="Genomic_DNA"/>
</dbReference>
<gene>
    <name evidence="3" type="ORF">ENU08_07845</name>
    <name evidence="2" type="ORF">ENU41_08130</name>
</gene>
<dbReference type="SUPFAM" id="SSF109604">
    <property type="entry name" value="HD-domain/PDEase-like"/>
    <property type="match status" value="1"/>
</dbReference>
<evidence type="ECO:0000259" key="1">
    <source>
        <dbReference type="SMART" id="SM00471"/>
    </source>
</evidence>
<dbReference type="Pfam" id="PF01966">
    <property type="entry name" value="HD"/>
    <property type="match status" value="1"/>
</dbReference>
<dbReference type="InterPro" id="IPR006674">
    <property type="entry name" value="HD_domain"/>
</dbReference>
<organism evidence="3">
    <name type="scientific">Ignisphaera aggregans</name>
    <dbReference type="NCBI Taxonomy" id="334771"/>
    <lineage>
        <taxon>Archaea</taxon>
        <taxon>Thermoproteota</taxon>
        <taxon>Thermoprotei</taxon>
        <taxon>Desulfurococcales</taxon>
        <taxon>Desulfurococcaceae</taxon>
        <taxon>Ignisphaera</taxon>
    </lineage>
</organism>
<dbReference type="CDD" id="cd00077">
    <property type="entry name" value="HDc"/>
    <property type="match status" value="1"/>
</dbReference>
<dbReference type="Gene3D" id="1.10.3210.10">
    <property type="entry name" value="Hypothetical protein af1432"/>
    <property type="match status" value="1"/>
</dbReference>
<dbReference type="PANTHER" id="PTHR40517">
    <property type="entry name" value="METAL-DEPENDENT PHOSPHOHYDROLASE, HD SUPERFAMILY-RELATED"/>
    <property type="match status" value="1"/>
</dbReference>
<evidence type="ECO:0000313" key="3">
    <source>
        <dbReference type="EMBL" id="HGQ65140.1"/>
    </source>
</evidence>
<dbReference type="InterPro" id="IPR039967">
    <property type="entry name" value="MJ1020-like"/>
</dbReference>
<proteinExistence type="predicted"/>
<protein>
    <submittedName>
        <fullName evidence="3">HD domain-containing protein</fullName>
    </submittedName>
</protein>
<feature type="domain" description="HD/PDEase" evidence="1">
    <location>
        <begin position="49"/>
        <end position="186"/>
    </location>
</feature>
<sequence length="266" mass="29850">MVIVSVQLIHKNIDTSSLLKSAFKLLEEDVEVSELLRISNTMAVTRLRYNDHGIMHARIVAGIALELLDILMNNNVIPTTLRDGTTKSIEEAKLVVLMASYFHDIGNAVHRVNHEYIGTFLAKDLLNRLLPKLGFADRRVIALRQEIMHAIYATEYNTKCLTVECGVVKVSDGLDMAEGRARIPYRLGKLDMHALSAITIKKVEVEQGTKEKPIKIVVHMDEYAGVFQLEEVLVPKIKTSGIGDYIEVYISTPTRQAKFYPISATM</sequence>
<comment type="caution">
    <text evidence="3">The sequence shown here is derived from an EMBL/GenBank/DDBJ whole genome shotgun (WGS) entry which is preliminary data.</text>
</comment>
<dbReference type="InterPro" id="IPR003607">
    <property type="entry name" value="HD/PDEase_dom"/>
</dbReference>
<dbReference type="EMBL" id="DTCK01000042">
    <property type="protein sequence ID" value="HGQ36621.1"/>
    <property type="molecule type" value="Genomic_DNA"/>
</dbReference>
<dbReference type="AlphaFoldDB" id="A0A7C4JKV8"/>
<evidence type="ECO:0000313" key="2">
    <source>
        <dbReference type="EMBL" id="HGQ36621.1"/>
    </source>
</evidence>
<dbReference type="SMART" id="SM00471">
    <property type="entry name" value="HDc"/>
    <property type="match status" value="1"/>
</dbReference>